<accession>A0A5C6DQJ3</accession>
<name>A0A5C6DQJ3_9BACT</name>
<evidence type="ECO:0008006" key="4">
    <source>
        <dbReference type="Google" id="ProtNLM"/>
    </source>
</evidence>
<proteinExistence type="predicted"/>
<evidence type="ECO:0000313" key="2">
    <source>
        <dbReference type="EMBL" id="TWU38495.1"/>
    </source>
</evidence>
<feature type="region of interest" description="Disordered" evidence="1">
    <location>
        <begin position="229"/>
        <end position="252"/>
    </location>
</feature>
<dbReference type="EMBL" id="SJPV01000004">
    <property type="protein sequence ID" value="TWU38495.1"/>
    <property type="molecule type" value="Genomic_DNA"/>
</dbReference>
<dbReference type="SUPFAM" id="SSF89260">
    <property type="entry name" value="Collagen-binding domain"/>
    <property type="match status" value="1"/>
</dbReference>
<comment type="caution">
    <text evidence="2">The sequence shown here is derived from an EMBL/GenBank/DDBJ whole genome shotgun (WGS) entry which is preliminary data.</text>
</comment>
<sequence>MSRNRRLRNSAPWQSKRRRRLSAELLESRLLLTAEMEIYGPVDLSDHYSAVYAEQASSAEAAQTYSSQYSDDYSSQYSDDYSSHYAEDYSSQYADDYSSQYDSSLASDPFGQDASLQQTVVLNGSQSGSISEPGEIDTFSLSLDLGQTLSLTLQTDDPLHALVEVRDPGGTILGSATAPAPGNTLLLQTVPILGSGTYQIRVSGVSGSTGDYVVDTVLNAAMESETWLGTTNDTPLTRRSTLRPANHLTEPR</sequence>
<dbReference type="Gene3D" id="2.60.120.380">
    <property type="match status" value="1"/>
</dbReference>
<evidence type="ECO:0000256" key="1">
    <source>
        <dbReference type="SAM" id="MobiDB-lite"/>
    </source>
</evidence>
<dbReference type="AlphaFoldDB" id="A0A5C6DQJ3"/>
<reference evidence="2 3" key="1">
    <citation type="submission" date="2019-02" db="EMBL/GenBank/DDBJ databases">
        <title>Deep-cultivation of Planctomycetes and their phenomic and genomic characterization uncovers novel biology.</title>
        <authorList>
            <person name="Wiegand S."/>
            <person name="Jogler M."/>
            <person name="Boedeker C."/>
            <person name="Pinto D."/>
            <person name="Vollmers J."/>
            <person name="Rivas-Marin E."/>
            <person name="Kohn T."/>
            <person name="Peeters S.H."/>
            <person name="Heuer A."/>
            <person name="Rast P."/>
            <person name="Oberbeckmann S."/>
            <person name="Bunk B."/>
            <person name="Jeske O."/>
            <person name="Meyerdierks A."/>
            <person name="Storesund J.E."/>
            <person name="Kallscheuer N."/>
            <person name="Luecker S."/>
            <person name="Lage O.M."/>
            <person name="Pohl T."/>
            <person name="Merkel B.J."/>
            <person name="Hornburger P."/>
            <person name="Mueller R.-W."/>
            <person name="Bruemmer F."/>
            <person name="Labrenz M."/>
            <person name="Spormann A.M."/>
            <person name="Op Den Camp H."/>
            <person name="Overmann J."/>
            <person name="Amann R."/>
            <person name="Jetten M.S.M."/>
            <person name="Mascher T."/>
            <person name="Medema M.H."/>
            <person name="Devos D.P."/>
            <person name="Kaster A.-K."/>
            <person name="Ovreas L."/>
            <person name="Rohde M."/>
            <person name="Galperin M.Y."/>
            <person name="Jogler C."/>
        </authorList>
    </citation>
    <scope>NUCLEOTIDE SEQUENCE [LARGE SCALE GENOMIC DNA]</scope>
    <source>
        <strain evidence="2 3">Poly41</strain>
    </source>
</reference>
<gene>
    <name evidence="2" type="ORF">Poly41_29710</name>
</gene>
<feature type="compositionally biased region" description="Polar residues" evidence="1">
    <location>
        <begin position="229"/>
        <end position="239"/>
    </location>
</feature>
<protein>
    <recommendedName>
        <fullName evidence="4">Peptidase C-terminal archaeal/bacterial domain-containing protein</fullName>
    </recommendedName>
</protein>
<dbReference type="RefSeq" id="WP_146526826.1">
    <property type="nucleotide sequence ID" value="NZ_SJPV01000004.1"/>
</dbReference>
<dbReference type="Proteomes" id="UP000319143">
    <property type="component" value="Unassembled WGS sequence"/>
</dbReference>
<evidence type="ECO:0000313" key="3">
    <source>
        <dbReference type="Proteomes" id="UP000319143"/>
    </source>
</evidence>
<keyword evidence="3" id="KW-1185">Reference proteome</keyword>
<organism evidence="2 3">
    <name type="scientific">Novipirellula artificiosorum</name>
    <dbReference type="NCBI Taxonomy" id="2528016"/>
    <lineage>
        <taxon>Bacteria</taxon>
        <taxon>Pseudomonadati</taxon>
        <taxon>Planctomycetota</taxon>
        <taxon>Planctomycetia</taxon>
        <taxon>Pirellulales</taxon>
        <taxon>Pirellulaceae</taxon>
        <taxon>Novipirellula</taxon>
    </lineage>
</organism>